<evidence type="ECO:0000313" key="1">
    <source>
        <dbReference type="EMBL" id="KYD26502.1"/>
    </source>
</evidence>
<name>A0A150MQ49_9BACL</name>
<dbReference type="PATRIC" id="fig|153151.4.peg.665"/>
<accession>A0A150MQ49</accession>
<gene>
    <name evidence="1" type="ORF">B4110_0311</name>
</gene>
<comment type="caution">
    <text evidence="1">The sequence shown here is derived from an EMBL/GenBank/DDBJ whole genome shotgun (WGS) entry which is preliminary data.</text>
</comment>
<sequence length="210" mass="24593">MLELKNVTIKYNGQVILYNSNCKLPSQSIILAKNHIHTDIIAKTFAGFHPVDGGEIHLEENVISKKEKSSKNVFFVIPENYNKLWMNYRLQEIPKLLNSSFRQSVLCKKYNILPQASIDSLTMFQRLIYFISLGQSLNRTIFIFDQPTKHFDFEDLEQFYRFLKDDFADANYLIFTNRVERIFTMLSKPIYQIDSTKLFALKGGEKDADR</sequence>
<dbReference type="SUPFAM" id="SSF52540">
    <property type="entry name" value="P-loop containing nucleoside triphosphate hydrolases"/>
    <property type="match status" value="1"/>
</dbReference>
<dbReference type="RefSeq" id="WP_013401732.1">
    <property type="nucleotide sequence ID" value="NZ_LQYW01000120.1"/>
</dbReference>
<organism evidence="1 2">
    <name type="scientific">Parageobacillus toebii</name>
    <dbReference type="NCBI Taxonomy" id="153151"/>
    <lineage>
        <taxon>Bacteria</taxon>
        <taxon>Bacillati</taxon>
        <taxon>Bacillota</taxon>
        <taxon>Bacilli</taxon>
        <taxon>Bacillales</taxon>
        <taxon>Anoxybacillaceae</taxon>
        <taxon>Parageobacillus</taxon>
    </lineage>
</organism>
<protein>
    <recommendedName>
        <fullName evidence="3">ABC transporter domain-containing protein</fullName>
    </recommendedName>
</protein>
<dbReference type="EMBL" id="LQYW01000120">
    <property type="protein sequence ID" value="KYD26502.1"/>
    <property type="molecule type" value="Genomic_DNA"/>
</dbReference>
<reference evidence="1 2" key="1">
    <citation type="submission" date="2016-01" db="EMBL/GenBank/DDBJ databases">
        <title>Draft Genome Sequences of Seven Thermophilic Sporeformers Isolated from Foods.</title>
        <authorList>
            <person name="Berendsen E.M."/>
            <person name="Wells-Bennik M.H."/>
            <person name="Krawcyk A.O."/>
            <person name="De Jong A."/>
            <person name="Holsappel S."/>
            <person name="Eijlander R.T."/>
            <person name="Kuipers O.P."/>
        </authorList>
    </citation>
    <scope>NUCLEOTIDE SEQUENCE [LARGE SCALE GENOMIC DNA]</scope>
    <source>
        <strain evidence="1 2">B4110</strain>
    </source>
</reference>
<dbReference type="InterPro" id="IPR027417">
    <property type="entry name" value="P-loop_NTPase"/>
</dbReference>
<dbReference type="AlphaFoldDB" id="A0A150MQ49"/>
<evidence type="ECO:0000313" key="2">
    <source>
        <dbReference type="Proteomes" id="UP000075324"/>
    </source>
</evidence>
<evidence type="ECO:0008006" key="3">
    <source>
        <dbReference type="Google" id="ProtNLM"/>
    </source>
</evidence>
<dbReference type="Proteomes" id="UP000075324">
    <property type="component" value="Unassembled WGS sequence"/>
</dbReference>
<proteinExistence type="predicted"/>